<evidence type="ECO:0000313" key="3">
    <source>
        <dbReference type="Proteomes" id="UP000018208"/>
    </source>
</evidence>
<dbReference type="KEGG" id="ssao:94295626"/>
<protein>
    <submittedName>
        <fullName evidence="2">Uncharacterized protein</fullName>
    </submittedName>
</protein>
<dbReference type="AlphaFoldDB" id="A0A9P8LXB1"/>
<dbReference type="RefSeq" id="XP_067766834.1">
    <property type="nucleotide sequence ID" value="XM_067905517.1"/>
</dbReference>
<dbReference type="EMBL" id="AUWU02000002">
    <property type="protein sequence ID" value="KAH0576061.1"/>
    <property type="molecule type" value="Genomic_DNA"/>
</dbReference>
<evidence type="ECO:0000313" key="2">
    <source>
        <dbReference type="EMBL" id="KAH0576061.1"/>
    </source>
</evidence>
<proteinExistence type="predicted"/>
<gene>
    <name evidence="2" type="ORF">SS50377_21603</name>
</gene>
<keyword evidence="3" id="KW-1185">Reference proteome</keyword>
<organism evidence="2 3">
    <name type="scientific">Spironucleus salmonicida</name>
    <dbReference type="NCBI Taxonomy" id="348837"/>
    <lineage>
        <taxon>Eukaryota</taxon>
        <taxon>Metamonada</taxon>
        <taxon>Diplomonadida</taxon>
        <taxon>Hexamitidae</taxon>
        <taxon>Hexamitinae</taxon>
        <taxon>Spironucleus</taxon>
    </lineage>
</organism>
<comment type="caution">
    <text evidence="2">The sequence shown here is derived from an EMBL/GenBank/DDBJ whole genome shotgun (WGS) entry which is preliminary data.</text>
</comment>
<accession>A0A9P8LXB1</accession>
<evidence type="ECO:0000256" key="1">
    <source>
        <dbReference type="SAM" id="MobiDB-lite"/>
    </source>
</evidence>
<name>A0A9P8LXB1_9EUKA</name>
<reference evidence="2 3" key="1">
    <citation type="journal article" date="2014" name="PLoS Genet.">
        <title>The Genome of Spironucleus salmonicida Highlights a Fish Pathogen Adapted to Fluctuating Environments.</title>
        <authorList>
            <person name="Xu F."/>
            <person name="Jerlstrom-Hultqvist J."/>
            <person name="Einarsson E."/>
            <person name="Astvaldsson A."/>
            <person name="Svard S.G."/>
            <person name="Andersson J.O."/>
        </authorList>
    </citation>
    <scope>NUCLEOTIDE SEQUENCE [LARGE SCALE GENOMIC DNA]</scope>
    <source>
        <strain evidence="2 3">ATCC 50377</strain>
    </source>
</reference>
<sequence>MGALGCGGRARGPVLHQLAGAFSRGGAARLRSQRRGARAGARQCVRLLGGACVLLQWCGAVLPALLHVGSNGTAGADQRRRPLFLDMASMVLVYANQKMQSGVGIVNIVCISIWCKCSNQQPAMRNSPSCNYCLLGLLYPARPAARAKIQDYILESAPQDDDAVHRGAAHPEPGEGHESTAANTRHNVNIAHWTGVRVTVPVDIINFGISASIQ</sequence>
<dbReference type="GeneID" id="94295626"/>
<dbReference type="Proteomes" id="UP000018208">
    <property type="component" value="Unassembled WGS sequence"/>
</dbReference>
<feature type="region of interest" description="Disordered" evidence="1">
    <location>
        <begin position="162"/>
        <end position="181"/>
    </location>
</feature>